<dbReference type="Gene3D" id="3.30.9.10">
    <property type="entry name" value="D-Amino Acid Oxidase, subunit A, domain 2"/>
    <property type="match status" value="1"/>
</dbReference>
<dbReference type="Proteomes" id="UP000586093">
    <property type="component" value="Unassembled WGS sequence"/>
</dbReference>
<dbReference type="InterPro" id="IPR002938">
    <property type="entry name" value="FAD-bd"/>
</dbReference>
<dbReference type="EMBL" id="JACIVI010000001">
    <property type="protein sequence ID" value="MBB1160394.1"/>
    <property type="molecule type" value="Genomic_DNA"/>
</dbReference>
<sequence>MKPRSAPEPAVCIQGRGAVGMALALALAHQGLPVAWVAGAARPPSSRPDPRTYALNAASRRLLQALRVWEALSEQPGVVTPVREMAVHGDRGGQLAFSAWQQRQEALAWIVDAAALDRALATALRYAPHVQAVEQPCAAPLQALCEGRDGETAARWGARRIRSDYGQAALATRLQADRPHRGRAWQSFASPAVLALLPFDGAAGPAAAGYGLVWSLPQARAEALRDAPAEALEAALQDATGGVAGTLRLADPDPAARACWPLRLVRAERWHGPVPEAALHPAGPRAPGVDPASWLLLGDAAHVVHPLAGQGLNLGLADVAALAAVLGEARVREAWRATNDPRLLDRYVRRRAGPTAAMARATDGLWQLFAPSQPVVAGLRNLGLGLLDHLPPAKRWLAAQALGG</sequence>
<dbReference type="InterPro" id="IPR018168">
    <property type="entry name" value="Ubi_Hdrlase_CS"/>
</dbReference>
<keyword evidence="2" id="KW-0560">Oxidoreductase</keyword>
<dbReference type="GO" id="GO:0071949">
    <property type="term" value="F:FAD binding"/>
    <property type="evidence" value="ECO:0007669"/>
    <property type="project" value="InterPro"/>
</dbReference>
<organism evidence="2 3">
    <name type="scientific">Aquariibacter albus</name>
    <dbReference type="NCBI Taxonomy" id="2759899"/>
    <lineage>
        <taxon>Bacteria</taxon>
        <taxon>Pseudomonadati</taxon>
        <taxon>Pseudomonadota</taxon>
        <taxon>Betaproteobacteria</taxon>
        <taxon>Burkholderiales</taxon>
        <taxon>Sphaerotilaceae</taxon>
        <taxon>Aquariibacter</taxon>
    </lineage>
</organism>
<dbReference type="PROSITE" id="PS01304">
    <property type="entry name" value="UBIH"/>
    <property type="match status" value="1"/>
</dbReference>
<reference evidence="2 3" key="1">
    <citation type="submission" date="2020-08" db="EMBL/GenBank/DDBJ databases">
        <title>Aquariorum lacteus gen. nov., sp. nov., a new member of the family Comamonadaceae, isolated from freshwater aquarium.</title>
        <authorList>
            <person name="Chun S.-J."/>
        </authorList>
    </citation>
    <scope>NUCLEOTIDE SEQUENCE [LARGE SCALE GENOMIC DNA]</scope>
    <source>
        <strain evidence="2 3">SJAQ100</strain>
    </source>
</reference>
<dbReference type="AlphaFoldDB" id="A0A839HRE4"/>
<dbReference type="Gene3D" id="3.50.50.60">
    <property type="entry name" value="FAD/NAD(P)-binding domain"/>
    <property type="match status" value="2"/>
</dbReference>
<keyword evidence="2" id="KW-0503">Monooxygenase</keyword>
<dbReference type="Pfam" id="PF01494">
    <property type="entry name" value="FAD_binding_3"/>
    <property type="match status" value="1"/>
</dbReference>
<dbReference type="GO" id="GO:0004497">
    <property type="term" value="F:monooxygenase activity"/>
    <property type="evidence" value="ECO:0007669"/>
    <property type="project" value="UniProtKB-KW"/>
</dbReference>
<evidence type="ECO:0000259" key="1">
    <source>
        <dbReference type="Pfam" id="PF01494"/>
    </source>
</evidence>
<dbReference type="InterPro" id="IPR051205">
    <property type="entry name" value="UbiH/COQ6_monooxygenase"/>
</dbReference>
<dbReference type="InterPro" id="IPR036188">
    <property type="entry name" value="FAD/NAD-bd_sf"/>
</dbReference>
<accession>A0A839HRE4</accession>
<proteinExistence type="predicted"/>
<dbReference type="PANTHER" id="PTHR43876:SF7">
    <property type="entry name" value="UBIQUINONE BIOSYNTHESIS MONOOXYGENASE COQ6, MITOCHONDRIAL"/>
    <property type="match status" value="1"/>
</dbReference>
<dbReference type="RefSeq" id="WP_182660323.1">
    <property type="nucleotide sequence ID" value="NZ_JACIVI010000001.1"/>
</dbReference>
<keyword evidence="3" id="KW-1185">Reference proteome</keyword>
<gene>
    <name evidence="2" type="ORF">H4F90_00165</name>
</gene>
<dbReference type="PRINTS" id="PR00420">
    <property type="entry name" value="RNGMNOXGNASE"/>
</dbReference>
<feature type="domain" description="FAD-binding" evidence="1">
    <location>
        <begin position="295"/>
        <end position="358"/>
    </location>
</feature>
<protein>
    <submittedName>
        <fullName evidence="2">FAD-dependent monooxygenase</fullName>
    </submittedName>
</protein>
<evidence type="ECO:0000313" key="2">
    <source>
        <dbReference type="EMBL" id="MBB1160394.1"/>
    </source>
</evidence>
<comment type="caution">
    <text evidence="2">The sequence shown here is derived from an EMBL/GenBank/DDBJ whole genome shotgun (WGS) entry which is preliminary data.</text>
</comment>
<dbReference type="SUPFAM" id="SSF51905">
    <property type="entry name" value="FAD/NAD(P)-binding domain"/>
    <property type="match status" value="1"/>
</dbReference>
<dbReference type="PANTHER" id="PTHR43876">
    <property type="entry name" value="UBIQUINONE BIOSYNTHESIS MONOOXYGENASE COQ6, MITOCHONDRIAL"/>
    <property type="match status" value="1"/>
</dbReference>
<name>A0A839HRE4_9BURK</name>
<evidence type="ECO:0000313" key="3">
    <source>
        <dbReference type="Proteomes" id="UP000586093"/>
    </source>
</evidence>